<protein>
    <submittedName>
        <fullName evidence="1">Uncharacterized protein</fullName>
    </submittedName>
</protein>
<proteinExistence type="predicted"/>
<dbReference type="EMBL" id="GBRH01267415">
    <property type="protein sequence ID" value="JAD30480.1"/>
    <property type="molecule type" value="Transcribed_RNA"/>
</dbReference>
<dbReference type="AlphaFoldDB" id="A0A0A8Z147"/>
<evidence type="ECO:0000313" key="1">
    <source>
        <dbReference type="EMBL" id="JAD30480.1"/>
    </source>
</evidence>
<organism evidence="1">
    <name type="scientific">Arundo donax</name>
    <name type="common">Giant reed</name>
    <name type="synonym">Donax arundinaceus</name>
    <dbReference type="NCBI Taxonomy" id="35708"/>
    <lineage>
        <taxon>Eukaryota</taxon>
        <taxon>Viridiplantae</taxon>
        <taxon>Streptophyta</taxon>
        <taxon>Embryophyta</taxon>
        <taxon>Tracheophyta</taxon>
        <taxon>Spermatophyta</taxon>
        <taxon>Magnoliopsida</taxon>
        <taxon>Liliopsida</taxon>
        <taxon>Poales</taxon>
        <taxon>Poaceae</taxon>
        <taxon>PACMAD clade</taxon>
        <taxon>Arundinoideae</taxon>
        <taxon>Arundineae</taxon>
        <taxon>Arundo</taxon>
    </lineage>
</organism>
<sequence>MHPIFTILNTLMFQFWNV</sequence>
<name>A0A0A8Z147_ARUDO</name>
<accession>A0A0A8Z147</accession>
<reference evidence="1" key="1">
    <citation type="submission" date="2014-09" db="EMBL/GenBank/DDBJ databases">
        <authorList>
            <person name="Magalhaes I.L.F."/>
            <person name="Oliveira U."/>
            <person name="Santos F.R."/>
            <person name="Vidigal T.H.D.A."/>
            <person name="Brescovit A.D."/>
            <person name="Santos A.J."/>
        </authorList>
    </citation>
    <scope>NUCLEOTIDE SEQUENCE</scope>
    <source>
        <tissue evidence="1">Shoot tissue taken approximately 20 cm above the soil surface</tissue>
    </source>
</reference>
<reference evidence="1" key="2">
    <citation type="journal article" date="2015" name="Data Brief">
        <title>Shoot transcriptome of the giant reed, Arundo donax.</title>
        <authorList>
            <person name="Barrero R.A."/>
            <person name="Guerrero F.D."/>
            <person name="Moolhuijzen P."/>
            <person name="Goolsby J.A."/>
            <person name="Tidwell J."/>
            <person name="Bellgard S.E."/>
            <person name="Bellgard M.I."/>
        </authorList>
    </citation>
    <scope>NUCLEOTIDE SEQUENCE</scope>
    <source>
        <tissue evidence="1">Shoot tissue taken approximately 20 cm above the soil surface</tissue>
    </source>
</reference>